<feature type="domain" description="Peptidase M13 C-terminal" evidence="8">
    <location>
        <begin position="440"/>
        <end position="597"/>
    </location>
</feature>
<dbReference type="GO" id="GO:0004222">
    <property type="term" value="F:metalloendopeptidase activity"/>
    <property type="evidence" value="ECO:0007669"/>
    <property type="project" value="InterPro"/>
</dbReference>
<keyword evidence="6" id="KW-0862">Zinc</keyword>
<evidence type="ECO:0000256" key="6">
    <source>
        <dbReference type="ARBA" id="ARBA00022833"/>
    </source>
</evidence>
<accession>A0A9J6EM49</accession>
<keyword evidence="3" id="KW-0645">Protease</keyword>
<feature type="domain" description="Peptidase M13 N-terminal" evidence="9">
    <location>
        <begin position="7"/>
        <end position="365"/>
    </location>
</feature>
<evidence type="ECO:0000259" key="8">
    <source>
        <dbReference type="Pfam" id="PF01431"/>
    </source>
</evidence>
<evidence type="ECO:0000259" key="9">
    <source>
        <dbReference type="Pfam" id="PF05649"/>
    </source>
</evidence>
<evidence type="ECO:0000256" key="1">
    <source>
        <dbReference type="ARBA" id="ARBA00001947"/>
    </source>
</evidence>
<dbReference type="AlphaFoldDB" id="A0A9J6EM49"/>
<evidence type="ECO:0000256" key="7">
    <source>
        <dbReference type="ARBA" id="ARBA00023049"/>
    </source>
</evidence>
<comment type="caution">
    <text evidence="10">The sequence shown here is derived from an EMBL/GenBank/DDBJ whole genome shotgun (WGS) entry which is preliminary data.</text>
</comment>
<dbReference type="InterPro" id="IPR018497">
    <property type="entry name" value="Peptidase_M13_C"/>
</dbReference>
<keyword evidence="7" id="KW-0482">Metalloprotease</keyword>
<organism evidence="10 11">
    <name type="scientific">Rhipicephalus microplus</name>
    <name type="common">Cattle tick</name>
    <name type="synonym">Boophilus microplus</name>
    <dbReference type="NCBI Taxonomy" id="6941"/>
    <lineage>
        <taxon>Eukaryota</taxon>
        <taxon>Metazoa</taxon>
        <taxon>Ecdysozoa</taxon>
        <taxon>Arthropoda</taxon>
        <taxon>Chelicerata</taxon>
        <taxon>Arachnida</taxon>
        <taxon>Acari</taxon>
        <taxon>Parasitiformes</taxon>
        <taxon>Ixodida</taxon>
        <taxon>Ixodoidea</taxon>
        <taxon>Ixodidae</taxon>
        <taxon>Rhipicephalinae</taxon>
        <taxon>Rhipicephalus</taxon>
        <taxon>Boophilus</taxon>
    </lineage>
</organism>
<comment type="similarity">
    <text evidence="2">Belongs to the peptidase M13 family.</text>
</comment>
<dbReference type="VEuPathDB" id="VectorBase:LOC119180699"/>
<reference evidence="10" key="2">
    <citation type="submission" date="2021-09" db="EMBL/GenBank/DDBJ databases">
        <authorList>
            <person name="Jia N."/>
            <person name="Wang J."/>
            <person name="Shi W."/>
            <person name="Du L."/>
            <person name="Sun Y."/>
            <person name="Zhan W."/>
            <person name="Jiang J."/>
            <person name="Wang Q."/>
            <person name="Zhang B."/>
            <person name="Ji P."/>
            <person name="Sakyi L.B."/>
            <person name="Cui X."/>
            <person name="Yuan T."/>
            <person name="Jiang B."/>
            <person name="Yang W."/>
            <person name="Lam T.T.-Y."/>
            <person name="Chang Q."/>
            <person name="Ding S."/>
            <person name="Wang X."/>
            <person name="Zhu J."/>
            <person name="Ruan X."/>
            <person name="Zhao L."/>
            <person name="Wei J."/>
            <person name="Que T."/>
            <person name="Du C."/>
            <person name="Cheng J."/>
            <person name="Dai P."/>
            <person name="Han X."/>
            <person name="Huang E."/>
            <person name="Gao Y."/>
            <person name="Liu J."/>
            <person name="Shao H."/>
            <person name="Ye R."/>
            <person name="Li L."/>
            <person name="Wei W."/>
            <person name="Wang X."/>
            <person name="Wang C."/>
            <person name="Huo Q."/>
            <person name="Li W."/>
            <person name="Guo W."/>
            <person name="Chen H."/>
            <person name="Chen S."/>
            <person name="Zhou L."/>
            <person name="Zhou L."/>
            <person name="Ni X."/>
            <person name="Tian J."/>
            <person name="Zhou Y."/>
            <person name="Sheng Y."/>
            <person name="Liu T."/>
            <person name="Pan Y."/>
            <person name="Xia L."/>
            <person name="Li J."/>
            <person name="Zhao F."/>
            <person name="Cao W."/>
        </authorList>
    </citation>
    <scope>NUCLEOTIDE SEQUENCE</scope>
    <source>
        <strain evidence="10">Rmic-2018</strain>
        <tissue evidence="10">Larvae</tissue>
    </source>
</reference>
<proteinExistence type="inferred from homology"/>
<evidence type="ECO:0000313" key="11">
    <source>
        <dbReference type="Proteomes" id="UP000821866"/>
    </source>
</evidence>
<keyword evidence="4" id="KW-0479">Metal-binding</keyword>
<evidence type="ECO:0000256" key="4">
    <source>
        <dbReference type="ARBA" id="ARBA00022723"/>
    </source>
</evidence>
<keyword evidence="11" id="KW-1185">Reference proteome</keyword>
<evidence type="ECO:0000256" key="5">
    <source>
        <dbReference type="ARBA" id="ARBA00022801"/>
    </source>
</evidence>
<dbReference type="EMBL" id="JABSTU010000003">
    <property type="protein sequence ID" value="KAH8035521.1"/>
    <property type="molecule type" value="Genomic_DNA"/>
</dbReference>
<comment type="cofactor">
    <cofactor evidence="1">
        <name>Zn(2+)</name>
        <dbReference type="ChEBI" id="CHEBI:29105"/>
    </cofactor>
</comment>
<dbReference type="SUPFAM" id="SSF55486">
    <property type="entry name" value="Metalloproteases ('zincins'), catalytic domain"/>
    <property type="match status" value="1"/>
</dbReference>
<dbReference type="Gene3D" id="3.40.390.10">
    <property type="entry name" value="Collagenase (Catalytic Domain)"/>
    <property type="match status" value="1"/>
</dbReference>
<dbReference type="GO" id="GO:0046872">
    <property type="term" value="F:metal ion binding"/>
    <property type="evidence" value="ECO:0007669"/>
    <property type="project" value="UniProtKB-KW"/>
</dbReference>
<dbReference type="Gene3D" id="1.10.1380.10">
    <property type="entry name" value="Neutral endopeptidase , domain2"/>
    <property type="match status" value="1"/>
</dbReference>
<dbReference type="PROSITE" id="PS51885">
    <property type="entry name" value="NEPRILYSIN"/>
    <property type="match status" value="1"/>
</dbReference>
<name>A0A9J6EM49_RHIMP</name>
<dbReference type="PANTHER" id="PTHR11733">
    <property type="entry name" value="ZINC METALLOPROTEASE FAMILY M13 NEPRILYSIN-RELATED"/>
    <property type="match status" value="1"/>
</dbReference>
<evidence type="ECO:0000313" key="10">
    <source>
        <dbReference type="EMBL" id="KAH8035521.1"/>
    </source>
</evidence>
<dbReference type="InterPro" id="IPR042089">
    <property type="entry name" value="Peptidase_M13_dom_2"/>
</dbReference>
<dbReference type="Pfam" id="PF01431">
    <property type="entry name" value="Peptidase_M13"/>
    <property type="match status" value="1"/>
</dbReference>
<sequence length="645" mass="73164">MNTSVDPCTDFYAYACGGWMAKHKIPESQSMTSSFSLLDDELRETLRGILGNMSIVREHQNVTDKAAIVYNACLAVPDLEDRPDVMLAIMNASGLAQWPITGPRREKNSIGTTTEDVLKQTGIATLFALGVSRDLRKLSSYAIQLDQPDFSAVGRNEIINQTTDYSKPIIDAYKNVIIVAMKIIKPNLLEDELHKLANRLLAFEGKLANLTAPPEERRDALRIYRRTTIDELKRNFTNIPIGDLLQKKFRLADITLALNETVELFALEYYRKLNTFLSTIHANTLFNYAGLRRMLQWAEAVSKDFRKASFELRAVKEGLHVQRPRWQVCVDEVNDDMPEIVGKLYVQSKFSPEAKHELAQMATKIGYPDWLFNDTYMEELYKFVPQLSVNTSYGEMMYALSDNHWKQEMLKLRKPYSKDTEWPVSLAVVNAFYNPNGNEMGSQFDTNGALKEWWTNDTRTKFTEKAKCFEEEYGNITDVETNMTLNGKNTLGENIADNGGLHLAFEAYKRLLQVEYKNVDTRLKDLEEFSGEQLFFIANAMIMCSLSRPESLKEQIQYDPHSPSQYGINVPLSNLPAFSDTFNCSANSAMNRQHRCAICPMGGPYPVVGCAMSRRVLGQPISKRQRGPFGEASLLLGHLIDSASR</sequence>
<dbReference type="CDD" id="cd08662">
    <property type="entry name" value="M13"/>
    <property type="match status" value="1"/>
</dbReference>
<gene>
    <name evidence="10" type="ORF">HPB51_006277</name>
</gene>
<dbReference type="InterPro" id="IPR000718">
    <property type="entry name" value="Peptidase_M13"/>
</dbReference>
<dbReference type="InterPro" id="IPR024079">
    <property type="entry name" value="MetalloPept_cat_dom_sf"/>
</dbReference>
<dbReference type="VEuPathDB" id="VectorBase:LOC119181802"/>
<evidence type="ECO:0000256" key="3">
    <source>
        <dbReference type="ARBA" id="ARBA00022670"/>
    </source>
</evidence>
<reference evidence="10" key="1">
    <citation type="journal article" date="2020" name="Cell">
        <title>Large-Scale Comparative Analyses of Tick Genomes Elucidate Their Genetic Diversity and Vector Capacities.</title>
        <authorList>
            <consortium name="Tick Genome and Microbiome Consortium (TIGMIC)"/>
            <person name="Jia N."/>
            <person name="Wang J."/>
            <person name="Shi W."/>
            <person name="Du L."/>
            <person name="Sun Y."/>
            <person name="Zhan W."/>
            <person name="Jiang J.F."/>
            <person name="Wang Q."/>
            <person name="Zhang B."/>
            <person name="Ji P."/>
            <person name="Bell-Sakyi L."/>
            <person name="Cui X.M."/>
            <person name="Yuan T.T."/>
            <person name="Jiang B.G."/>
            <person name="Yang W.F."/>
            <person name="Lam T.T."/>
            <person name="Chang Q.C."/>
            <person name="Ding S.J."/>
            <person name="Wang X.J."/>
            <person name="Zhu J.G."/>
            <person name="Ruan X.D."/>
            <person name="Zhao L."/>
            <person name="Wei J.T."/>
            <person name="Ye R.Z."/>
            <person name="Que T.C."/>
            <person name="Du C.H."/>
            <person name="Zhou Y.H."/>
            <person name="Cheng J.X."/>
            <person name="Dai P.F."/>
            <person name="Guo W.B."/>
            <person name="Han X.H."/>
            <person name="Huang E.J."/>
            <person name="Li L.F."/>
            <person name="Wei W."/>
            <person name="Gao Y.C."/>
            <person name="Liu J.Z."/>
            <person name="Shao H.Z."/>
            <person name="Wang X."/>
            <person name="Wang C.C."/>
            <person name="Yang T.C."/>
            <person name="Huo Q.B."/>
            <person name="Li W."/>
            <person name="Chen H.Y."/>
            <person name="Chen S.E."/>
            <person name="Zhou L.G."/>
            <person name="Ni X.B."/>
            <person name="Tian J.H."/>
            <person name="Sheng Y."/>
            <person name="Liu T."/>
            <person name="Pan Y.S."/>
            <person name="Xia L.Y."/>
            <person name="Li J."/>
            <person name="Zhao F."/>
            <person name="Cao W.C."/>
        </authorList>
    </citation>
    <scope>NUCLEOTIDE SEQUENCE</scope>
    <source>
        <strain evidence="10">Rmic-2018</strain>
    </source>
</reference>
<evidence type="ECO:0008006" key="12">
    <source>
        <dbReference type="Google" id="ProtNLM"/>
    </source>
</evidence>
<keyword evidence="5" id="KW-0378">Hydrolase</keyword>
<dbReference type="GO" id="GO:0016485">
    <property type="term" value="P:protein processing"/>
    <property type="evidence" value="ECO:0007669"/>
    <property type="project" value="TreeGrafter"/>
</dbReference>
<dbReference type="PANTHER" id="PTHR11733:SF167">
    <property type="entry name" value="FI17812P1-RELATED"/>
    <property type="match status" value="1"/>
</dbReference>
<dbReference type="Proteomes" id="UP000821866">
    <property type="component" value="Chromosome 11"/>
</dbReference>
<dbReference type="InterPro" id="IPR008753">
    <property type="entry name" value="Peptidase_M13_N"/>
</dbReference>
<evidence type="ECO:0000256" key="2">
    <source>
        <dbReference type="ARBA" id="ARBA00007357"/>
    </source>
</evidence>
<dbReference type="Pfam" id="PF05649">
    <property type="entry name" value="Peptidase_M13_N"/>
    <property type="match status" value="1"/>
</dbReference>
<protein>
    <recommendedName>
        <fullName evidence="12">M13 family peptidase</fullName>
    </recommendedName>
</protein>
<dbReference type="GO" id="GO:0005886">
    <property type="term" value="C:plasma membrane"/>
    <property type="evidence" value="ECO:0007669"/>
    <property type="project" value="TreeGrafter"/>
</dbReference>